<evidence type="ECO:0000313" key="4">
    <source>
        <dbReference type="EMBL" id="MBF6297915.1"/>
    </source>
</evidence>
<dbReference type="InterPro" id="IPR001647">
    <property type="entry name" value="HTH_TetR"/>
</dbReference>
<keyword evidence="5" id="KW-1185">Reference proteome</keyword>
<evidence type="ECO:0000259" key="3">
    <source>
        <dbReference type="PROSITE" id="PS50977"/>
    </source>
</evidence>
<comment type="caution">
    <text evidence="4">The sequence shown here is derived from an EMBL/GenBank/DDBJ whole genome shotgun (WGS) entry which is preliminary data.</text>
</comment>
<dbReference type="InterPro" id="IPR036271">
    <property type="entry name" value="Tet_transcr_reg_TetR-rel_C_sf"/>
</dbReference>
<sequence>MTRQDHGAKDGRHYGGLTKEQRVAQRQTRLIDAALELFGTQGYTATSIERLCAFANVSTRSFYEDMGSREALLIALANRITTQALDRALAALAETADKPLATRVVASFRAYLGVTCADPRRARVCYVEVVGVSTAVEEWRREQRRLLSRLLIGEAERAIERGETGSRRRFDLFALAVIGAVNSLAQELVQSTAPDAALGLDEICEEIAYFVNSGLALT</sequence>
<keyword evidence="1 2" id="KW-0238">DNA-binding</keyword>
<dbReference type="EMBL" id="JADLQX010000006">
    <property type="protein sequence ID" value="MBF6297915.1"/>
    <property type="molecule type" value="Genomic_DNA"/>
</dbReference>
<evidence type="ECO:0000256" key="1">
    <source>
        <dbReference type="ARBA" id="ARBA00023125"/>
    </source>
</evidence>
<dbReference type="PANTHER" id="PTHR30055:SF226">
    <property type="entry name" value="HTH-TYPE TRANSCRIPTIONAL REGULATOR PKSA"/>
    <property type="match status" value="1"/>
</dbReference>
<proteinExistence type="predicted"/>
<dbReference type="Pfam" id="PF00440">
    <property type="entry name" value="TetR_N"/>
    <property type="match status" value="1"/>
</dbReference>
<dbReference type="SUPFAM" id="SSF46689">
    <property type="entry name" value="Homeodomain-like"/>
    <property type="match status" value="1"/>
</dbReference>
<evidence type="ECO:0000313" key="5">
    <source>
        <dbReference type="Proteomes" id="UP000702209"/>
    </source>
</evidence>
<organism evidence="4 5">
    <name type="scientific">Nocardia amamiensis</name>
    <dbReference type="NCBI Taxonomy" id="404578"/>
    <lineage>
        <taxon>Bacteria</taxon>
        <taxon>Bacillati</taxon>
        <taxon>Actinomycetota</taxon>
        <taxon>Actinomycetes</taxon>
        <taxon>Mycobacteriales</taxon>
        <taxon>Nocardiaceae</taxon>
        <taxon>Nocardia</taxon>
    </lineage>
</organism>
<name>A0ABS0CMW6_9NOCA</name>
<dbReference type="PRINTS" id="PR00455">
    <property type="entry name" value="HTHTETR"/>
</dbReference>
<protein>
    <submittedName>
        <fullName evidence="4">TetR/AcrR family transcriptional regulator</fullName>
    </submittedName>
</protein>
<dbReference type="SUPFAM" id="SSF48498">
    <property type="entry name" value="Tetracyclin repressor-like, C-terminal domain"/>
    <property type="match status" value="1"/>
</dbReference>
<dbReference type="InterPro" id="IPR009057">
    <property type="entry name" value="Homeodomain-like_sf"/>
</dbReference>
<gene>
    <name evidence="4" type="ORF">IU459_10190</name>
</gene>
<reference evidence="4 5" key="1">
    <citation type="submission" date="2020-10" db="EMBL/GenBank/DDBJ databases">
        <title>Identification of Nocardia species via Next-generation sequencing and recognition of intraspecies genetic diversity.</title>
        <authorList>
            <person name="Li P."/>
            <person name="Li P."/>
            <person name="Lu B."/>
        </authorList>
    </citation>
    <scope>NUCLEOTIDE SEQUENCE [LARGE SCALE GENOMIC DNA]</scope>
    <source>
        <strain evidence="4 5">BJ06-0157</strain>
    </source>
</reference>
<dbReference type="Proteomes" id="UP000702209">
    <property type="component" value="Unassembled WGS sequence"/>
</dbReference>
<evidence type="ECO:0000256" key="2">
    <source>
        <dbReference type="PROSITE-ProRule" id="PRU00335"/>
    </source>
</evidence>
<feature type="DNA-binding region" description="H-T-H motif" evidence="2">
    <location>
        <begin position="47"/>
        <end position="66"/>
    </location>
</feature>
<dbReference type="Gene3D" id="1.10.357.10">
    <property type="entry name" value="Tetracycline Repressor, domain 2"/>
    <property type="match status" value="1"/>
</dbReference>
<feature type="domain" description="HTH tetR-type" evidence="3">
    <location>
        <begin position="24"/>
        <end position="84"/>
    </location>
</feature>
<dbReference type="InterPro" id="IPR050109">
    <property type="entry name" value="HTH-type_TetR-like_transc_reg"/>
</dbReference>
<dbReference type="PANTHER" id="PTHR30055">
    <property type="entry name" value="HTH-TYPE TRANSCRIPTIONAL REGULATOR RUTR"/>
    <property type="match status" value="1"/>
</dbReference>
<accession>A0ABS0CMW6</accession>
<dbReference type="PROSITE" id="PS50977">
    <property type="entry name" value="HTH_TETR_2"/>
    <property type="match status" value="1"/>
</dbReference>